<accession>A0ACB7XSV6</accession>
<sequence>MFGSAGFFSNNMRISFSACKQAQPLVNFPGRLHMDPFFPWRRKEKVVLVMGATGTGKSKLSLDLANRFPAEIVNSDKMQVYKGLDIVTNKVTQEECHGVPHHLLGLVDPSVDFTAFDFCHHASLAIDSILRRDRLPIIAGGSNSFIKALLNDDMEFQNKYECCLLWVDVSLPVLHSFVSKRVDQMIEAGLVDEVRGIFELSADYTRGIRRAIGVPEMDLFLRNESNVDDVTKDTLLKEAIEKIKSNTRTLACRQMQNIVRLQNQLEWKMHRLDATDAFLRRGADAEEAWEKLVARPSSTIVDHFLCKEDFMSAITTPTTISAAAVIGASPAPAIAAATH</sequence>
<name>A0ACB7XSV6_9ERIC</name>
<dbReference type="Proteomes" id="UP000828048">
    <property type="component" value="Chromosome 1"/>
</dbReference>
<proteinExistence type="predicted"/>
<dbReference type="EMBL" id="CM037151">
    <property type="protein sequence ID" value="KAH7844138.1"/>
    <property type="molecule type" value="Genomic_DNA"/>
</dbReference>
<protein>
    <submittedName>
        <fullName evidence="1">Uncharacterized protein</fullName>
    </submittedName>
</protein>
<gene>
    <name evidence="1" type="ORF">Vadar_024766</name>
</gene>
<keyword evidence="2" id="KW-1185">Reference proteome</keyword>
<evidence type="ECO:0000313" key="1">
    <source>
        <dbReference type="EMBL" id="KAH7844138.1"/>
    </source>
</evidence>
<comment type="caution">
    <text evidence="1">The sequence shown here is derived from an EMBL/GenBank/DDBJ whole genome shotgun (WGS) entry which is preliminary data.</text>
</comment>
<reference evidence="1 2" key="1">
    <citation type="journal article" date="2021" name="Hortic Res">
        <title>High-quality reference genome and annotation aids understanding of berry development for evergreen blueberry (Vaccinium darrowii).</title>
        <authorList>
            <person name="Yu J."/>
            <person name="Hulse-Kemp A.M."/>
            <person name="Babiker E."/>
            <person name="Staton M."/>
        </authorList>
    </citation>
    <scope>NUCLEOTIDE SEQUENCE [LARGE SCALE GENOMIC DNA]</scope>
    <source>
        <strain evidence="2">cv. NJ 8807/NJ 8810</strain>
        <tissue evidence="1">Young leaf</tissue>
    </source>
</reference>
<organism evidence="1 2">
    <name type="scientific">Vaccinium darrowii</name>
    <dbReference type="NCBI Taxonomy" id="229202"/>
    <lineage>
        <taxon>Eukaryota</taxon>
        <taxon>Viridiplantae</taxon>
        <taxon>Streptophyta</taxon>
        <taxon>Embryophyta</taxon>
        <taxon>Tracheophyta</taxon>
        <taxon>Spermatophyta</taxon>
        <taxon>Magnoliopsida</taxon>
        <taxon>eudicotyledons</taxon>
        <taxon>Gunneridae</taxon>
        <taxon>Pentapetalae</taxon>
        <taxon>asterids</taxon>
        <taxon>Ericales</taxon>
        <taxon>Ericaceae</taxon>
        <taxon>Vaccinioideae</taxon>
        <taxon>Vaccinieae</taxon>
        <taxon>Vaccinium</taxon>
    </lineage>
</organism>
<evidence type="ECO:0000313" key="2">
    <source>
        <dbReference type="Proteomes" id="UP000828048"/>
    </source>
</evidence>